<feature type="transmembrane region" description="Helical" evidence="7">
    <location>
        <begin position="346"/>
        <end position="362"/>
    </location>
</feature>
<evidence type="ECO:0000256" key="5">
    <source>
        <dbReference type="ARBA" id="ARBA00022989"/>
    </source>
</evidence>
<dbReference type="Pfam" id="PF03176">
    <property type="entry name" value="MMPL"/>
    <property type="match status" value="2"/>
</dbReference>
<dbReference type="InterPro" id="IPR036388">
    <property type="entry name" value="WH-like_DNA-bd_sf"/>
</dbReference>
<keyword evidence="6 7" id="KW-0472">Membrane</keyword>
<dbReference type="PANTHER" id="PTHR33406">
    <property type="entry name" value="MEMBRANE PROTEIN MJ1562-RELATED"/>
    <property type="match status" value="1"/>
</dbReference>
<keyword evidence="10" id="KW-1185">Reference proteome</keyword>
<comment type="caution">
    <text evidence="9">The sequence shown here is derived from an EMBL/GenBank/DDBJ whole genome shotgun (WGS) entry which is preliminary data.</text>
</comment>
<feature type="transmembrane region" description="Helical" evidence="7">
    <location>
        <begin position="450"/>
        <end position="469"/>
    </location>
</feature>
<feature type="transmembrane region" description="Helical" evidence="7">
    <location>
        <begin position="167"/>
        <end position="186"/>
    </location>
</feature>
<dbReference type="GO" id="GO:0005886">
    <property type="term" value="C:plasma membrane"/>
    <property type="evidence" value="ECO:0007669"/>
    <property type="project" value="UniProtKB-SubCell"/>
</dbReference>
<dbReference type="InterPro" id="IPR050545">
    <property type="entry name" value="Mycobact_MmpL"/>
</dbReference>
<name>A0A9X4QUG1_9BACL</name>
<feature type="transmembrane region" description="Helical" evidence="7">
    <location>
        <begin position="1099"/>
        <end position="1119"/>
    </location>
</feature>
<dbReference type="InterPro" id="IPR004869">
    <property type="entry name" value="MMPL_dom"/>
</dbReference>
<dbReference type="SMART" id="SM00347">
    <property type="entry name" value="HTH_MARR"/>
    <property type="match status" value="1"/>
</dbReference>
<reference evidence="9" key="1">
    <citation type="submission" date="2022-10" db="EMBL/GenBank/DDBJ databases">
        <title>Comparative genomic analysis of Cohnella hashimotonis sp. nov., isolated from the International Space Station.</title>
        <authorList>
            <person name="Simpson A."/>
            <person name="Venkateswaran K."/>
        </authorList>
    </citation>
    <scope>NUCLEOTIDE SEQUENCE</scope>
    <source>
        <strain evidence="9">DSM 28161</strain>
    </source>
</reference>
<feature type="transmembrane region" description="Helical" evidence="7">
    <location>
        <begin position="1039"/>
        <end position="1058"/>
    </location>
</feature>
<evidence type="ECO:0000256" key="6">
    <source>
        <dbReference type="ARBA" id="ARBA00023136"/>
    </source>
</evidence>
<evidence type="ECO:0000256" key="7">
    <source>
        <dbReference type="SAM" id="Phobius"/>
    </source>
</evidence>
<dbReference type="InterPro" id="IPR000835">
    <property type="entry name" value="HTH_MarR-typ"/>
</dbReference>
<feature type="transmembrane region" description="Helical" evidence="7">
    <location>
        <begin position="532"/>
        <end position="549"/>
    </location>
</feature>
<evidence type="ECO:0000256" key="3">
    <source>
        <dbReference type="ARBA" id="ARBA00022475"/>
    </source>
</evidence>
<dbReference type="NCBIfam" id="TIGR03057">
    <property type="entry name" value="xxxLxxG_by_4"/>
    <property type="match status" value="1"/>
</dbReference>
<dbReference type="Gene3D" id="1.20.1640.10">
    <property type="entry name" value="Multidrug efflux transporter AcrB transmembrane domain"/>
    <property type="match status" value="2"/>
</dbReference>
<organism evidence="9 10">
    <name type="scientific">Cohnella rhizosphaerae</name>
    <dbReference type="NCBI Taxonomy" id="1457232"/>
    <lineage>
        <taxon>Bacteria</taxon>
        <taxon>Bacillati</taxon>
        <taxon>Bacillota</taxon>
        <taxon>Bacilli</taxon>
        <taxon>Bacillales</taxon>
        <taxon>Paenibacillaceae</taxon>
        <taxon>Cohnella</taxon>
    </lineage>
</organism>
<dbReference type="InterPro" id="IPR023908">
    <property type="entry name" value="xxxLxxG_rpt"/>
</dbReference>
<evidence type="ECO:0000313" key="9">
    <source>
        <dbReference type="EMBL" id="MDG0811675.1"/>
    </source>
</evidence>
<feature type="transmembrane region" description="Helical" evidence="7">
    <location>
        <begin position="1140"/>
        <end position="1160"/>
    </location>
</feature>
<proteinExistence type="inferred from homology"/>
<comment type="similarity">
    <text evidence="2">Belongs to the resistance-nodulation-cell division (RND) (TC 2.A.6) family. MmpL subfamily.</text>
</comment>
<feature type="transmembrane region" description="Helical" evidence="7">
    <location>
        <begin position="1166"/>
        <end position="1190"/>
    </location>
</feature>
<feature type="domain" description="HTH marR-type" evidence="8">
    <location>
        <begin position="11"/>
        <end position="142"/>
    </location>
</feature>
<evidence type="ECO:0000259" key="8">
    <source>
        <dbReference type="PROSITE" id="PS50995"/>
    </source>
</evidence>
<dbReference type="SUPFAM" id="SSF46785">
    <property type="entry name" value="Winged helix' DNA-binding domain"/>
    <property type="match status" value="1"/>
</dbReference>
<dbReference type="EMBL" id="JAPDIA010000007">
    <property type="protein sequence ID" value="MDG0811675.1"/>
    <property type="molecule type" value="Genomic_DNA"/>
</dbReference>
<dbReference type="PROSITE" id="PS50995">
    <property type="entry name" value="HTH_MARR_2"/>
    <property type="match status" value="1"/>
</dbReference>
<feature type="transmembrane region" description="Helical" evidence="7">
    <location>
        <begin position="1065"/>
        <end position="1087"/>
    </location>
</feature>
<dbReference type="SUPFAM" id="SSF82866">
    <property type="entry name" value="Multidrug efflux transporter AcrB transmembrane domain"/>
    <property type="match status" value="2"/>
</dbReference>
<dbReference type="PANTHER" id="PTHR33406:SF6">
    <property type="entry name" value="MEMBRANE PROTEIN YDGH-RELATED"/>
    <property type="match status" value="1"/>
</dbReference>
<gene>
    <name evidence="9" type="ORF">OMP40_21605</name>
</gene>
<dbReference type="AlphaFoldDB" id="A0A9X4QUG1"/>
<keyword evidence="5 7" id="KW-1133">Transmembrane helix</keyword>
<dbReference type="InterPro" id="IPR036390">
    <property type="entry name" value="WH_DNA-bd_sf"/>
</dbReference>
<feature type="transmembrane region" description="Helical" evidence="7">
    <location>
        <begin position="402"/>
        <end position="421"/>
    </location>
</feature>
<feature type="transmembrane region" description="Helical" evidence="7">
    <location>
        <begin position="475"/>
        <end position="500"/>
    </location>
</feature>
<dbReference type="Proteomes" id="UP001153404">
    <property type="component" value="Unassembled WGS sequence"/>
</dbReference>
<dbReference type="Gene3D" id="1.10.287.950">
    <property type="entry name" value="Methyl-accepting chemotaxis protein"/>
    <property type="match status" value="1"/>
</dbReference>
<comment type="subcellular location">
    <subcellularLocation>
        <location evidence="1">Cell membrane</location>
        <topology evidence="1">Multi-pass membrane protein</topology>
    </subcellularLocation>
</comment>
<evidence type="ECO:0000313" key="10">
    <source>
        <dbReference type="Proteomes" id="UP001153404"/>
    </source>
</evidence>
<sequence>MLEGPKLHDLIERYKAAMFTVNRRMTALLRDEMPGDLTLDQFAIIQYVGTRDDCTSTELADVFCVGKSSITAIVTRLVDKGLIVRSPDGKDRRVLYLRLTEAGERMGADLNERIGSLLGAYVSAFDEAEADQFIDTYEKLARVIMQGGGEASGGEEWRDFMKSIVKFRWAVLALWLAVVAGLVLTAPNMADLVREKGQITVPDGYTSTNAGELLHERDAQRAGDEEGGGRGNATVLVFHGDAALADAQMSEIKAGIDKLKAEKAKLGIGSVTTHFDTPELKDQMVSKDGKTVLALLTVNTGGRELSEVREGLTDALSDVKVDHYYTGNWIIQEDVVESSQEGLHKTEYITVIFILAILFLVFRSAIAPFIPLVTVGISYIAAQSVVSYLVKYLDFPLSNFTQIFMVAVMFGIGTDYCILLISRFKEELAHNGGDKVDAILTTYRTAGKTVMYAGLAVLVGFACIGFSAFSLYQSAVAVAVGVGVLLIALVTLVPFFMAVLGKAIFWPTRGSLEHKPSRFWGAMGSFSLKRPLLSLLVLAVVLAPFLSIYKGAISFNSLDEIGERYDSVKGFNLIADSFGPGESLTTTVVLKTDKAIDTSEGLAMIERVSRELAGVDGVKAVRSATRPTGEAPKDFQVTQQVDTLGSGLDQGAEGIGQVSKGLADASKSLSANASKLSGAAEGADELVAGTQSLKSGIAQLESGLKVVQNGLKSGTAGAGELREGAAQAKKSADQLLAASRKLEASYKQLASGLEQLGAGYGDIAAKQKALADGLADLGKGIGGLGDKYPELASDADYQRAVASLGQLQSSASQLAGGLSQLNAKLDGATAGLKQANAGLAQAADGQAQLSAGLAKLASGIGSLQSGLDQAVDGQGQIIGQLPGVTGGLDKLADGQRQLGEGFAQLNDQLGELTSGLDKSVNGLDQVSGGLKSAQDYIGELSSASDSDLSGWFIPADAIQRADFQQALDVYASKDRKITTFDVIFSGNPYELETMKLIEPLQEAADRGLKGTAYAAGSTHEIGGVTSANNDLNEISSADYARTVVLMLIGIGLILIFMFRSIVIPIYLVVSLIGTYYTSLAITELIFVRMLGHSGTSWTVPFFGFVLLIALGVDYSIFLMDRFREYRDLPPQEAILKAMRNMGTVILSAALILGGTFAAMLPSGVMSLLQIATMVLCGLFLYAVIVLPLFVPVMVRTFGEANWWPFMGRRSGAGGDSAVGRMSHEA</sequence>
<dbReference type="Gene3D" id="1.10.10.10">
    <property type="entry name" value="Winged helix-like DNA-binding domain superfamily/Winged helix DNA-binding domain"/>
    <property type="match status" value="1"/>
</dbReference>
<evidence type="ECO:0000256" key="4">
    <source>
        <dbReference type="ARBA" id="ARBA00022692"/>
    </source>
</evidence>
<protein>
    <submittedName>
        <fullName evidence="9">Efflux RND transporter permease subunit</fullName>
    </submittedName>
</protein>
<dbReference type="GO" id="GO:0003700">
    <property type="term" value="F:DNA-binding transcription factor activity"/>
    <property type="evidence" value="ECO:0007669"/>
    <property type="project" value="InterPro"/>
</dbReference>
<accession>A0A9X4QUG1</accession>
<keyword evidence="4 7" id="KW-0812">Transmembrane</keyword>
<dbReference type="Pfam" id="PF01047">
    <property type="entry name" value="MarR"/>
    <property type="match status" value="1"/>
</dbReference>
<evidence type="ECO:0000256" key="1">
    <source>
        <dbReference type="ARBA" id="ARBA00004651"/>
    </source>
</evidence>
<keyword evidence="3" id="KW-1003">Cell membrane</keyword>
<evidence type="ECO:0000256" key="2">
    <source>
        <dbReference type="ARBA" id="ARBA00010157"/>
    </source>
</evidence>